<dbReference type="Proteomes" id="UP000800200">
    <property type="component" value="Unassembled WGS sequence"/>
</dbReference>
<sequence length="240" mass="27825">MTLITFCPLLSYLHDLTQEGKRTSWFKIDSKHYTSMPVIRRGAWRLRWLLKEIKKKGCPKLQDLDVNNADKGALIQALLATIADYTLLRQEKMIVWTAYPFTQDLVTEFLMDADVNATEAVATFIQYNKIEAESAELQDRFSIETSYLTDWFMYSNLNSEKQLMRMSSEEGQNAIAVYQALHDYPDSWLPVPLEPEAVIHHLIEFGSTRRVRQHGGFREGATVDLFQKVKEELNERLGQQ</sequence>
<evidence type="ECO:0000313" key="1">
    <source>
        <dbReference type="EMBL" id="KAF2192835.1"/>
    </source>
</evidence>
<evidence type="ECO:0000313" key="2">
    <source>
        <dbReference type="Proteomes" id="UP000800200"/>
    </source>
</evidence>
<gene>
    <name evidence="1" type="ORF">K469DRAFT_794914</name>
</gene>
<protein>
    <submittedName>
        <fullName evidence="1">Uncharacterized protein</fullName>
    </submittedName>
</protein>
<proteinExistence type="predicted"/>
<organism evidence="1 2">
    <name type="scientific">Zopfia rhizophila CBS 207.26</name>
    <dbReference type="NCBI Taxonomy" id="1314779"/>
    <lineage>
        <taxon>Eukaryota</taxon>
        <taxon>Fungi</taxon>
        <taxon>Dikarya</taxon>
        <taxon>Ascomycota</taxon>
        <taxon>Pezizomycotina</taxon>
        <taxon>Dothideomycetes</taxon>
        <taxon>Dothideomycetes incertae sedis</taxon>
        <taxon>Zopfiaceae</taxon>
        <taxon>Zopfia</taxon>
    </lineage>
</organism>
<dbReference type="EMBL" id="ML994614">
    <property type="protein sequence ID" value="KAF2192835.1"/>
    <property type="molecule type" value="Genomic_DNA"/>
</dbReference>
<dbReference type="AlphaFoldDB" id="A0A6A6ENS6"/>
<keyword evidence="2" id="KW-1185">Reference proteome</keyword>
<reference evidence="1" key="1">
    <citation type="journal article" date="2020" name="Stud. Mycol.">
        <title>101 Dothideomycetes genomes: a test case for predicting lifestyles and emergence of pathogens.</title>
        <authorList>
            <person name="Haridas S."/>
            <person name="Albert R."/>
            <person name="Binder M."/>
            <person name="Bloem J."/>
            <person name="Labutti K."/>
            <person name="Salamov A."/>
            <person name="Andreopoulos B."/>
            <person name="Baker S."/>
            <person name="Barry K."/>
            <person name="Bills G."/>
            <person name="Bluhm B."/>
            <person name="Cannon C."/>
            <person name="Castanera R."/>
            <person name="Culley D."/>
            <person name="Daum C."/>
            <person name="Ezra D."/>
            <person name="Gonzalez J."/>
            <person name="Henrissat B."/>
            <person name="Kuo A."/>
            <person name="Liang C."/>
            <person name="Lipzen A."/>
            <person name="Lutzoni F."/>
            <person name="Magnuson J."/>
            <person name="Mondo S."/>
            <person name="Nolan M."/>
            <person name="Ohm R."/>
            <person name="Pangilinan J."/>
            <person name="Park H.-J."/>
            <person name="Ramirez L."/>
            <person name="Alfaro M."/>
            <person name="Sun H."/>
            <person name="Tritt A."/>
            <person name="Yoshinaga Y."/>
            <person name="Zwiers L.-H."/>
            <person name="Turgeon B."/>
            <person name="Goodwin S."/>
            <person name="Spatafora J."/>
            <person name="Crous P."/>
            <person name="Grigoriev I."/>
        </authorList>
    </citation>
    <scope>NUCLEOTIDE SEQUENCE</scope>
    <source>
        <strain evidence="1">CBS 207.26</strain>
    </source>
</reference>
<name>A0A6A6ENS6_9PEZI</name>
<accession>A0A6A6ENS6</accession>